<name>A0AAV3XQU5_9CYAN</name>
<gene>
    <name evidence="1" type="ORF">MiSe_80050</name>
</gene>
<dbReference type="AlphaFoldDB" id="A0AAV3XQU5"/>
<organism evidence="1 2">
    <name type="scientific">Microseira wollei NIES-4236</name>
    <dbReference type="NCBI Taxonomy" id="2530354"/>
    <lineage>
        <taxon>Bacteria</taxon>
        <taxon>Bacillati</taxon>
        <taxon>Cyanobacteriota</taxon>
        <taxon>Cyanophyceae</taxon>
        <taxon>Oscillatoriophycideae</taxon>
        <taxon>Aerosakkonematales</taxon>
        <taxon>Aerosakkonemataceae</taxon>
        <taxon>Microseira</taxon>
    </lineage>
</organism>
<reference evidence="1" key="1">
    <citation type="submission" date="2019-10" db="EMBL/GenBank/DDBJ databases">
        <title>Draft genome sequece of Microseira wollei NIES-4236.</title>
        <authorList>
            <person name="Yamaguchi H."/>
            <person name="Suzuki S."/>
            <person name="Kawachi M."/>
        </authorList>
    </citation>
    <scope>NUCLEOTIDE SEQUENCE</scope>
    <source>
        <strain evidence="1">NIES-4236</strain>
    </source>
</reference>
<dbReference type="RefSeq" id="WP_226591725.1">
    <property type="nucleotide sequence ID" value="NZ_BLAY01000204.1"/>
</dbReference>
<dbReference type="Proteomes" id="UP001050975">
    <property type="component" value="Unassembled WGS sequence"/>
</dbReference>
<accession>A0AAV3XQU5</accession>
<dbReference type="EMBL" id="BLAY01000204">
    <property type="protein sequence ID" value="GET43184.1"/>
    <property type="molecule type" value="Genomic_DNA"/>
</dbReference>
<protein>
    <recommendedName>
        <fullName evidence="3">DUF4278 domain-containing protein</fullName>
    </recommendedName>
</protein>
<proteinExistence type="predicted"/>
<dbReference type="InterPro" id="IPR025458">
    <property type="entry name" value="DUF4278"/>
</dbReference>
<evidence type="ECO:0000313" key="2">
    <source>
        <dbReference type="Proteomes" id="UP001050975"/>
    </source>
</evidence>
<evidence type="ECO:0000313" key="1">
    <source>
        <dbReference type="EMBL" id="GET43184.1"/>
    </source>
</evidence>
<keyword evidence="2" id="KW-1185">Reference proteome</keyword>
<comment type="caution">
    <text evidence="1">The sequence shown here is derived from an EMBL/GenBank/DDBJ whole genome shotgun (WGS) entry which is preliminary data.</text>
</comment>
<evidence type="ECO:0008006" key="3">
    <source>
        <dbReference type="Google" id="ProtNLM"/>
    </source>
</evidence>
<sequence length="61" mass="7216">MKLSYRGVNYELNPTFIEVTERENFGKYRGLPIRTASHPREHLPQSILKLTYRGNNYIGLY</sequence>
<dbReference type="Pfam" id="PF14105">
    <property type="entry name" value="DUF4278"/>
    <property type="match status" value="1"/>
</dbReference>